<feature type="domain" description="DUF2382" evidence="1">
    <location>
        <begin position="338"/>
        <end position="447"/>
    </location>
</feature>
<dbReference type="PANTHER" id="PTHR38463">
    <property type="entry name" value="STRESS RESPONSE PROTEIN YSNF"/>
    <property type="match status" value="1"/>
</dbReference>
<evidence type="ECO:0000313" key="3">
    <source>
        <dbReference type="Proteomes" id="UP000028826"/>
    </source>
</evidence>
<dbReference type="InterPro" id="IPR019060">
    <property type="entry name" value="DUF2382"/>
</dbReference>
<accession>A0A086YD16</accession>
<sequence length="481" mass="53485">MRDEELILPLAQEHVSISVRDAVTGRVSVHLRTETVVETAEVELVSTELEVKRVAINREVEAVPDTRVEDGVTIIPVVEERLVVQRRLVLKEEIHLIQRQRREAVSVPVTLRRQRAEIVRSGRSPEASSMREDHIMADYGNRNLTAFFDSKAEADRARDALNALGLPETSIRITGGEEYVGRASSDYEDRGFWESISDFFFPDDERETYAEGLRRGGYLVAVSNVPDEKHDDVLDILEDEGAIDLDVRAGEWREQGWRGESATGAATVAATGAAATAAAAMSSTRSDTATQQMAASQPAASGQMGGSVGGAPTAAAYNAARTYSDEDVEEYRATDEIIPIVEEQLRVGKRDVNLGRVRVRSYVVETPVSEEVTLHSDHVEIDRHPVDRAVKAGEDLFRERVIEAEEHREEAVISKEARVTEEIALRRHQEDHTETVTDKVRHTEVEIEDARTDLKTRSADVVDSSDMAAMRDTKDKPVRPI</sequence>
<dbReference type="AlphaFoldDB" id="A0A086YD16"/>
<feature type="domain" description="DUF2382" evidence="1">
    <location>
        <begin position="8"/>
        <end position="118"/>
    </location>
</feature>
<dbReference type="Pfam" id="PF09557">
    <property type="entry name" value="DUF2382"/>
    <property type="match status" value="2"/>
</dbReference>
<evidence type="ECO:0000313" key="2">
    <source>
        <dbReference type="EMBL" id="KFI32166.1"/>
    </source>
</evidence>
<evidence type="ECO:0000259" key="1">
    <source>
        <dbReference type="Pfam" id="PF09557"/>
    </source>
</evidence>
<dbReference type="InterPro" id="IPR052967">
    <property type="entry name" value="Stress_Response_Assoc"/>
</dbReference>
<reference evidence="2 3" key="1">
    <citation type="submission" date="2014-03" db="EMBL/GenBank/DDBJ databases">
        <title>Genome of Haematobacter massiliensis CCUG 47968.</title>
        <authorList>
            <person name="Wang D."/>
            <person name="Wang G."/>
        </authorList>
    </citation>
    <scope>NUCLEOTIDE SEQUENCE [LARGE SCALE GENOMIC DNA]</scope>
    <source>
        <strain evidence="2 3">CCUG 47968</strain>
    </source>
</reference>
<proteinExistence type="predicted"/>
<dbReference type="Proteomes" id="UP000028826">
    <property type="component" value="Unassembled WGS sequence"/>
</dbReference>
<protein>
    <recommendedName>
        <fullName evidence="1">DUF2382 domain-containing protein</fullName>
    </recommendedName>
</protein>
<organism evidence="2 3">
    <name type="scientific">Haematobacter massiliensis</name>
    <dbReference type="NCBI Taxonomy" id="195105"/>
    <lineage>
        <taxon>Bacteria</taxon>
        <taxon>Pseudomonadati</taxon>
        <taxon>Pseudomonadota</taxon>
        <taxon>Alphaproteobacteria</taxon>
        <taxon>Rhodobacterales</taxon>
        <taxon>Paracoccaceae</taxon>
        <taxon>Haematobacter</taxon>
    </lineage>
</organism>
<dbReference type="STRING" id="195105.CN97_07090"/>
<keyword evidence="3" id="KW-1185">Reference proteome</keyword>
<dbReference type="eggNOG" id="COG3861">
    <property type="taxonomic scope" value="Bacteria"/>
</dbReference>
<comment type="caution">
    <text evidence="2">The sequence shown here is derived from an EMBL/GenBank/DDBJ whole genome shotgun (WGS) entry which is preliminary data.</text>
</comment>
<dbReference type="OrthoDB" id="7204249at2"/>
<dbReference type="RefSeq" id="WP_051910911.1">
    <property type="nucleotide sequence ID" value="NZ_JGYG01000001.1"/>
</dbReference>
<gene>
    <name evidence="2" type="ORF">CN97_07090</name>
</gene>
<dbReference type="PANTHER" id="PTHR38463:SF1">
    <property type="entry name" value="STRESS RESPONSE PROTEIN YSNF"/>
    <property type="match status" value="1"/>
</dbReference>
<dbReference type="EMBL" id="JGYG01000001">
    <property type="protein sequence ID" value="KFI32166.1"/>
    <property type="molecule type" value="Genomic_DNA"/>
</dbReference>
<name>A0A086YD16_9RHOB</name>